<dbReference type="PANTHER" id="PTHR36766">
    <property type="entry name" value="PLANT BROAD-SPECTRUM MILDEW RESISTANCE PROTEIN RPW8"/>
    <property type="match status" value="1"/>
</dbReference>
<dbReference type="GO" id="GO:0043531">
    <property type="term" value="F:ADP binding"/>
    <property type="evidence" value="ECO:0007669"/>
    <property type="project" value="InterPro"/>
</dbReference>
<dbReference type="Gene3D" id="1.20.5.4130">
    <property type="match status" value="1"/>
</dbReference>
<evidence type="ECO:0000313" key="7">
    <source>
        <dbReference type="EMBL" id="SPD07042.1"/>
    </source>
</evidence>
<organism evidence="7">
    <name type="scientific">Fagus sylvatica</name>
    <name type="common">Beechnut</name>
    <dbReference type="NCBI Taxonomy" id="28930"/>
    <lineage>
        <taxon>Eukaryota</taxon>
        <taxon>Viridiplantae</taxon>
        <taxon>Streptophyta</taxon>
        <taxon>Embryophyta</taxon>
        <taxon>Tracheophyta</taxon>
        <taxon>Spermatophyta</taxon>
        <taxon>Magnoliopsida</taxon>
        <taxon>eudicotyledons</taxon>
        <taxon>Gunneridae</taxon>
        <taxon>Pentapetalae</taxon>
        <taxon>rosids</taxon>
        <taxon>fabids</taxon>
        <taxon>Fagales</taxon>
        <taxon>Fagaceae</taxon>
        <taxon>Fagus</taxon>
    </lineage>
</organism>
<evidence type="ECO:0000256" key="4">
    <source>
        <dbReference type="ARBA" id="ARBA00022840"/>
    </source>
</evidence>
<dbReference type="InterPro" id="IPR042197">
    <property type="entry name" value="Apaf_helical"/>
</dbReference>
<dbReference type="AlphaFoldDB" id="A0A2N9H4S0"/>
<feature type="domain" description="NB-ARC" evidence="5">
    <location>
        <begin position="127"/>
        <end position="168"/>
    </location>
</feature>
<dbReference type="PRINTS" id="PR00364">
    <property type="entry name" value="DISEASERSIST"/>
</dbReference>
<keyword evidence="4" id="KW-0067">ATP-binding</keyword>
<dbReference type="Gene3D" id="3.40.50.300">
    <property type="entry name" value="P-loop containing nucleotide triphosphate hydrolases"/>
    <property type="match status" value="2"/>
</dbReference>
<dbReference type="InterPro" id="IPR041118">
    <property type="entry name" value="Rx_N"/>
</dbReference>
<dbReference type="SUPFAM" id="SSF52540">
    <property type="entry name" value="P-loop containing nucleoside triphosphate hydrolases"/>
    <property type="match status" value="1"/>
</dbReference>
<accession>A0A2N9H4S0</accession>
<dbReference type="GO" id="GO:0005524">
    <property type="term" value="F:ATP binding"/>
    <property type="evidence" value="ECO:0007669"/>
    <property type="project" value="UniProtKB-KW"/>
</dbReference>
<feature type="domain" description="Disease resistance N-terminal" evidence="6">
    <location>
        <begin position="14"/>
        <end position="90"/>
    </location>
</feature>
<dbReference type="Pfam" id="PF18052">
    <property type="entry name" value="Rx_N"/>
    <property type="match status" value="1"/>
</dbReference>
<evidence type="ECO:0000259" key="5">
    <source>
        <dbReference type="Pfam" id="PF00931"/>
    </source>
</evidence>
<feature type="domain" description="NB-ARC" evidence="5">
    <location>
        <begin position="172"/>
        <end position="260"/>
    </location>
</feature>
<reference evidence="7" key="1">
    <citation type="submission" date="2018-02" db="EMBL/GenBank/DDBJ databases">
        <authorList>
            <person name="Cohen D.B."/>
            <person name="Kent A.D."/>
        </authorList>
    </citation>
    <scope>NUCLEOTIDE SEQUENCE</scope>
</reference>
<name>A0A2N9H4S0_FAGSY</name>
<evidence type="ECO:0000259" key="6">
    <source>
        <dbReference type="Pfam" id="PF18052"/>
    </source>
</evidence>
<evidence type="ECO:0000256" key="2">
    <source>
        <dbReference type="ARBA" id="ARBA00022741"/>
    </source>
</evidence>
<evidence type="ECO:0008006" key="8">
    <source>
        <dbReference type="Google" id="ProtNLM"/>
    </source>
</evidence>
<protein>
    <recommendedName>
        <fullName evidence="8">NB-ARC domain-containing protein</fullName>
    </recommendedName>
</protein>
<dbReference type="GO" id="GO:0006952">
    <property type="term" value="P:defense response"/>
    <property type="evidence" value="ECO:0007669"/>
    <property type="project" value="UniProtKB-KW"/>
</dbReference>
<evidence type="ECO:0000256" key="3">
    <source>
        <dbReference type="ARBA" id="ARBA00022821"/>
    </source>
</evidence>
<proteinExistence type="predicted"/>
<keyword evidence="3" id="KW-0611">Plant defense</keyword>
<dbReference type="Pfam" id="PF00931">
    <property type="entry name" value="NB-ARC"/>
    <property type="match status" value="2"/>
</dbReference>
<dbReference type="EMBL" id="OIVN01002867">
    <property type="protein sequence ID" value="SPD07042.1"/>
    <property type="molecule type" value="Genomic_DNA"/>
</dbReference>
<gene>
    <name evidence="7" type="ORF">FSB_LOCUS34924</name>
</gene>
<dbReference type="Gene3D" id="1.10.8.430">
    <property type="entry name" value="Helical domain of apoptotic protease-activating factors"/>
    <property type="match status" value="1"/>
</dbReference>
<keyword evidence="1" id="KW-0677">Repeat</keyword>
<dbReference type="InterPro" id="IPR027417">
    <property type="entry name" value="P-loop_NTPase"/>
</dbReference>
<dbReference type="PANTHER" id="PTHR36766:SF61">
    <property type="entry name" value="NB-ARC DOMAIN DISEASE RESISTANCE PROTEIN"/>
    <property type="match status" value="1"/>
</dbReference>
<keyword evidence="2" id="KW-0547">Nucleotide-binding</keyword>
<dbReference type="InterPro" id="IPR002182">
    <property type="entry name" value="NB-ARC"/>
</dbReference>
<evidence type="ECO:0000256" key="1">
    <source>
        <dbReference type="ARBA" id="ARBA00022737"/>
    </source>
</evidence>
<sequence length="378" mass="42870">MMEFAFSVAEKEIEKQWSLTYEEISSDLNKLELTMSTIQAVLQDAEEKQVKSRGLTVWLGQVKDVFYDVADVWDEFKCEALRRQVVETHGSIDSASYTSFNPRDFSHKIKREMTHSFVHDSDVVGRDEDKEKIIDLLMHPSEDGTVPVISIVGIGGMGKTTLAQWVVAISENMSMDKVQATLRSYLKEKRFFIVLDDVWNEDRNKWIGLKKLLIEGANGSKIVVTTRSHKVARVMAPGPIHDLIGLPEDDCLVLFLKWAFVEGEEKQYPKLVEIGKQIVKKCSGVPLAVRTLGSLLYSKTEERDWISIRDNEIWKLEQKEDDILPASYRFMGVNLAALPEWLPNLTSLQKLQIRSVADQIIVSAGGDGSPHCPKRTED</sequence>